<dbReference type="InterPro" id="IPR013766">
    <property type="entry name" value="Thioredoxin_domain"/>
</dbReference>
<evidence type="ECO:0000259" key="1">
    <source>
        <dbReference type="PROSITE" id="PS51352"/>
    </source>
</evidence>
<evidence type="ECO:0000313" key="3">
    <source>
        <dbReference type="Proteomes" id="UP000482960"/>
    </source>
</evidence>
<evidence type="ECO:0000313" key="2">
    <source>
        <dbReference type="EMBL" id="GFJ93827.1"/>
    </source>
</evidence>
<dbReference type="AlphaFoldDB" id="A0A6V8LI99"/>
<gene>
    <name evidence="2" type="ORF">Prum_074690</name>
</gene>
<dbReference type="InterPro" id="IPR036249">
    <property type="entry name" value="Thioredoxin-like_sf"/>
</dbReference>
<reference evidence="2 3" key="1">
    <citation type="submission" date="2020-03" db="EMBL/GenBank/DDBJ databases">
        <title>Whole genome shotgun sequence of Phytohabitans rumicis NBRC 108638.</title>
        <authorList>
            <person name="Komaki H."/>
            <person name="Tamura T."/>
        </authorList>
    </citation>
    <scope>NUCLEOTIDE SEQUENCE [LARGE SCALE GENOMIC DNA]</scope>
    <source>
        <strain evidence="2 3">NBRC 108638</strain>
    </source>
</reference>
<organism evidence="2 3">
    <name type="scientific">Phytohabitans rumicis</name>
    <dbReference type="NCBI Taxonomy" id="1076125"/>
    <lineage>
        <taxon>Bacteria</taxon>
        <taxon>Bacillati</taxon>
        <taxon>Actinomycetota</taxon>
        <taxon>Actinomycetes</taxon>
        <taxon>Micromonosporales</taxon>
        <taxon>Micromonosporaceae</taxon>
    </lineage>
</organism>
<name>A0A6V8LI99_9ACTN</name>
<dbReference type="Proteomes" id="UP000482960">
    <property type="component" value="Unassembled WGS sequence"/>
</dbReference>
<dbReference type="Gene3D" id="3.40.30.10">
    <property type="entry name" value="Glutaredoxin"/>
    <property type="match status" value="1"/>
</dbReference>
<accession>A0A6V8LI99</accession>
<dbReference type="EMBL" id="BLPG01000001">
    <property type="protein sequence ID" value="GFJ93827.1"/>
    <property type="molecule type" value="Genomic_DNA"/>
</dbReference>
<feature type="domain" description="Thioredoxin" evidence="1">
    <location>
        <begin position="40"/>
        <end position="171"/>
    </location>
</feature>
<sequence>MMAFLAAAVVLLAAICLLNLLLIFAVLRRLREHTDELDRLRSRPADPAAEEAGALIGRSLSDLVTATGDRPELVGFFDAGCSSCHELAPDFAVASRRAPSVAVVTGTGQGVDELVALLAGGPTVLLGKRATDVSASVGIRAYPTFVRVDAEGTVLHAQLTTVDGLMATAPA</sequence>
<proteinExistence type="predicted"/>
<reference evidence="2 3" key="2">
    <citation type="submission" date="2020-03" db="EMBL/GenBank/DDBJ databases">
        <authorList>
            <person name="Ichikawa N."/>
            <person name="Kimura A."/>
            <person name="Kitahashi Y."/>
            <person name="Uohara A."/>
        </authorList>
    </citation>
    <scope>NUCLEOTIDE SEQUENCE [LARGE SCALE GENOMIC DNA]</scope>
    <source>
        <strain evidence="2 3">NBRC 108638</strain>
    </source>
</reference>
<dbReference type="PROSITE" id="PS51352">
    <property type="entry name" value="THIOREDOXIN_2"/>
    <property type="match status" value="1"/>
</dbReference>
<protein>
    <recommendedName>
        <fullName evidence="1">Thioredoxin domain-containing protein</fullName>
    </recommendedName>
</protein>
<dbReference type="SUPFAM" id="SSF52833">
    <property type="entry name" value="Thioredoxin-like"/>
    <property type="match status" value="1"/>
</dbReference>
<comment type="caution">
    <text evidence="2">The sequence shown here is derived from an EMBL/GenBank/DDBJ whole genome shotgun (WGS) entry which is preliminary data.</text>
</comment>
<keyword evidence="3" id="KW-1185">Reference proteome</keyword>